<keyword evidence="3" id="KW-1015">Disulfide bond</keyword>
<comment type="caution">
    <text evidence="6">The sequence shown here is derived from an EMBL/GenBank/DDBJ whole genome shotgun (WGS) entry which is preliminary data.</text>
</comment>
<evidence type="ECO:0000256" key="4">
    <source>
        <dbReference type="ARBA" id="ARBA00023284"/>
    </source>
</evidence>
<dbReference type="InterPro" id="IPR012336">
    <property type="entry name" value="Thioredoxin-like_fold"/>
</dbReference>
<dbReference type="GO" id="GO:0008092">
    <property type="term" value="F:cytoskeletal protein binding"/>
    <property type="evidence" value="ECO:0007669"/>
    <property type="project" value="InterPro"/>
</dbReference>
<feature type="domain" description="Thioredoxin" evidence="5">
    <location>
        <begin position="119"/>
        <end position="264"/>
    </location>
</feature>
<comment type="subcellular location">
    <subcellularLocation>
        <location evidence="1">Cell envelope</location>
    </subcellularLocation>
</comment>
<evidence type="ECO:0000313" key="6">
    <source>
        <dbReference type="EMBL" id="PNC19707.1"/>
    </source>
</evidence>
<dbReference type="PANTHER" id="PTHR42852:SF6">
    <property type="entry name" value="THIOL:DISULFIDE INTERCHANGE PROTEIN DSBE"/>
    <property type="match status" value="1"/>
</dbReference>
<dbReference type="Gene3D" id="3.40.30.10">
    <property type="entry name" value="Glutaredoxin"/>
    <property type="match status" value="1"/>
</dbReference>
<evidence type="ECO:0000256" key="3">
    <source>
        <dbReference type="ARBA" id="ARBA00023157"/>
    </source>
</evidence>
<evidence type="ECO:0000313" key="7">
    <source>
        <dbReference type="Proteomes" id="UP000236000"/>
    </source>
</evidence>
<proteinExistence type="predicted"/>
<dbReference type="Proteomes" id="UP000236000">
    <property type="component" value="Unassembled WGS sequence"/>
</dbReference>
<dbReference type="Pfam" id="PF13905">
    <property type="entry name" value="Thioredoxin_8"/>
    <property type="match status" value="1"/>
</dbReference>
<accession>A0A2N8HG24</accession>
<dbReference type="GO" id="GO:0043130">
    <property type="term" value="F:ubiquitin binding"/>
    <property type="evidence" value="ECO:0007669"/>
    <property type="project" value="InterPro"/>
</dbReference>
<dbReference type="InterPro" id="IPR036249">
    <property type="entry name" value="Thioredoxin-like_sf"/>
</dbReference>
<keyword evidence="2" id="KW-0201">Cytochrome c-type biogenesis</keyword>
<dbReference type="AlphaFoldDB" id="A0A2N8HG24"/>
<keyword evidence="4" id="KW-0676">Redox-active center</keyword>
<gene>
    <name evidence="6" type="ORF">CXU22_01460</name>
</gene>
<sequence length="269" mass="30136">MPRPVKFWNRLLDMEDRKEYISVVYMKFSPLRILMASAFLLGASFCFAGSPDAAEDPSLRTWTNKGTGTTVEARPIALNMKTVKLVTTAKKPITIPLEKLSEEDRAWLEEHKEVIGKPLSEWSSVPSGPVAEEMKGKTYMLDNGKLRKKDGKLNPRHFILYFSASWCGPCCRNAPHSVEAYNKAVKDNPDVEVIMCNLDQNLEAAQKWAAANNMPWPILLKKDLTELARKVAPRGIPTMILVDKDGKAIQSSQDMEQLVKAIGSSRSSR</sequence>
<evidence type="ECO:0000259" key="5">
    <source>
        <dbReference type="PROSITE" id="PS51352"/>
    </source>
</evidence>
<reference evidence="6 7" key="1">
    <citation type="journal article" date="2017" name="BMC Genomics">
        <title>Genome sequencing of 39 Akkermansia muciniphila isolates reveals its population structure, genomic and functional diverisity, and global distribution in mammalian gut microbiotas.</title>
        <authorList>
            <person name="Guo X."/>
            <person name="Li S."/>
            <person name="Zhang J."/>
            <person name="Wu F."/>
            <person name="Li X."/>
            <person name="Wu D."/>
            <person name="Zhang M."/>
            <person name="Ou Z."/>
            <person name="Jie Z."/>
            <person name="Yan Q."/>
            <person name="Li P."/>
            <person name="Yi J."/>
            <person name="Peng Y."/>
        </authorList>
    </citation>
    <scope>NUCLEOTIDE SEQUENCE [LARGE SCALE GENOMIC DNA]</scope>
    <source>
        <strain evidence="6 7">GP24</strain>
    </source>
</reference>
<dbReference type="GO" id="GO:0017004">
    <property type="term" value="P:cytochrome complex assembly"/>
    <property type="evidence" value="ECO:0007669"/>
    <property type="project" value="UniProtKB-KW"/>
</dbReference>
<dbReference type="InterPro" id="IPR050553">
    <property type="entry name" value="Thioredoxin_ResA/DsbE_sf"/>
</dbReference>
<dbReference type="InterPro" id="IPR013766">
    <property type="entry name" value="Thioredoxin_domain"/>
</dbReference>
<evidence type="ECO:0000256" key="2">
    <source>
        <dbReference type="ARBA" id="ARBA00022748"/>
    </source>
</evidence>
<dbReference type="InterPro" id="IPR007131">
    <property type="entry name" value="SHD1"/>
</dbReference>
<dbReference type="Pfam" id="PF03983">
    <property type="entry name" value="SHD1"/>
    <property type="match status" value="1"/>
</dbReference>
<protein>
    <recommendedName>
        <fullName evidence="5">Thioredoxin domain-containing protein</fullName>
    </recommendedName>
</protein>
<organism evidence="6 7">
    <name type="scientific">Akkermansia muciniphila</name>
    <dbReference type="NCBI Taxonomy" id="239935"/>
    <lineage>
        <taxon>Bacteria</taxon>
        <taxon>Pseudomonadati</taxon>
        <taxon>Verrucomicrobiota</taxon>
        <taxon>Verrucomicrobiia</taxon>
        <taxon>Verrucomicrobiales</taxon>
        <taxon>Akkermansiaceae</taxon>
        <taxon>Akkermansia</taxon>
    </lineage>
</organism>
<dbReference type="GO" id="GO:0030313">
    <property type="term" value="C:cell envelope"/>
    <property type="evidence" value="ECO:0007669"/>
    <property type="project" value="UniProtKB-SubCell"/>
</dbReference>
<name>A0A2N8HG24_9BACT</name>
<dbReference type="GO" id="GO:0030674">
    <property type="term" value="F:protein-macromolecule adaptor activity"/>
    <property type="evidence" value="ECO:0007669"/>
    <property type="project" value="InterPro"/>
</dbReference>
<evidence type="ECO:0000256" key="1">
    <source>
        <dbReference type="ARBA" id="ARBA00004196"/>
    </source>
</evidence>
<dbReference type="PROSITE" id="PS51352">
    <property type="entry name" value="THIOREDOXIN_2"/>
    <property type="match status" value="1"/>
</dbReference>
<dbReference type="EMBL" id="PJKA01000003">
    <property type="protein sequence ID" value="PNC19707.1"/>
    <property type="molecule type" value="Genomic_DNA"/>
</dbReference>
<dbReference type="GO" id="GO:0042802">
    <property type="term" value="F:identical protein binding"/>
    <property type="evidence" value="ECO:0007669"/>
    <property type="project" value="InterPro"/>
</dbReference>
<dbReference type="PANTHER" id="PTHR42852">
    <property type="entry name" value="THIOL:DISULFIDE INTERCHANGE PROTEIN DSBE"/>
    <property type="match status" value="1"/>
</dbReference>
<dbReference type="SUPFAM" id="SSF52833">
    <property type="entry name" value="Thioredoxin-like"/>
    <property type="match status" value="1"/>
</dbReference>
<dbReference type="Gene3D" id="2.30.30.700">
    <property type="entry name" value="SLA1 homology domain 1"/>
    <property type="match status" value="1"/>
</dbReference>